<dbReference type="SFLD" id="SFLDG01129">
    <property type="entry name" value="C1.5:_HAD__Beta-PGM__Phosphata"/>
    <property type="match status" value="1"/>
</dbReference>
<dbReference type="Proteomes" id="UP000092555">
    <property type="component" value="Unassembled WGS sequence"/>
</dbReference>
<comment type="caution">
    <text evidence="1">The sequence shown here is derived from an EMBL/GenBank/DDBJ whole genome shotgun (WGS) entry which is preliminary data.</text>
</comment>
<proteinExistence type="predicted"/>
<organism evidence="1 2">
    <name type="scientific">Metschnikowia bicuspidata var. bicuspidata NRRL YB-4993</name>
    <dbReference type="NCBI Taxonomy" id="869754"/>
    <lineage>
        <taxon>Eukaryota</taxon>
        <taxon>Fungi</taxon>
        <taxon>Dikarya</taxon>
        <taxon>Ascomycota</taxon>
        <taxon>Saccharomycotina</taxon>
        <taxon>Pichiomycetes</taxon>
        <taxon>Metschnikowiaceae</taxon>
        <taxon>Metschnikowia</taxon>
    </lineage>
</organism>
<dbReference type="RefSeq" id="XP_018714627.1">
    <property type="nucleotide sequence ID" value="XM_018856581.1"/>
</dbReference>
<evidence type="ECO:0000313" key="2">
    <source>
        <dbReference type="Proteomes" id="UP000092555"/>
    </source>
</evidence>
<dbReference type="InterPro" id="IPR051828">
    <property type="entry name" value="HAD-like_hydrolase_domain"/>
</dbReference>
<dbReference type="Gene3D" id="1.10.150.720">
    <property type="entry name" value="Haloacid dehalogenase-like hydrolase"/>
    <property type="match status" value="1"/>
</dbReference>
<dbReference type="InterPro" id="IPR044924">
    <property type="entry name" value="HAD-SF_hydro_IA_REG-2-like_cap"/>
</dbReference>
<dbReference type="AlphaFoldDB" id="A0A1A0HJH1"/>
<reference evidence="1 2" key="1">
    <citation type="submission" date="2016-05" db="EMBL/GenBank/DDBJ databases">
        <title>Comparative genomics of biotechnologically important yeasts.</title>
        <authorList>
            <consortium name="DOE Joint Genome Institute"/>
            <person name="Riley R."/>
            <person name="Haridas S."/>
            <person name="Wolfe K.H."/>
            <person name="Lopes M.R."/>
            <person name="Hittinger C.T."/>
            <person name="Goker M."/>
            <person name="Salamov A."/>
            <person name="Wisecaver J."/>
            <person name="Long T.M."/>
            <person name="Aerts A.L."/>
            <person name="Barry K."/>
            <person name="Choi C."/>
            <person name="Clum A."/>
            <person name="Coughlan A.Y."/>
            <person name="Deshpande S."/>
            <person name="Douglass A.P."/>
            <person name="Hanson S.J."/>
            <person name="Klenk H.-P."/>
            <person name="LaButti K."/>
            <person name="Lapidus A."/>
            <person name="Lindquist E."/>
            <person name="Lipzen A."/>
            <person name="Meier-kolthoff J.P."/>
            <person name="Ohm R.A."/>
            <person name="Otillar R.P."/>
            <person name="Pangilinan J."/>
            <person name="Peng Y."/>
            <person name="Rokas A."/>
            <person name="Rosa C.A."/>
            <person name="Scheuner C."/>
            <person name="Sibirny A.A."/>
            <person name="Slot J.C."/>
            <person name="Stielow J.B."/>
            <person name="Sun H."/>
            <person name="Kurtzman C.P."/>
            <person name="Blackwell M."/>
            <person name="Grigoriev I.V."/>
            <person name="Jeffries T.W."/>
        </authorList>
    </citation>
    <scope>NUCLEOTIDE SEQUENCE [LARGE SCALE GENOMIC DNA]</scope>
    <source>
        <strain evidence="1 2">NRRL YB-4993</strain>
    </source>
</reference>
<dbReference type="InterPro" id="IPR036412">
    <property type="entry name" value="HAD-like_sf"/>
</dbReference>
<dbReference type="SUPFAM" id="SSF56784">
    <property type="entry name" value="HAD-like"/>
    <property type="match status" value="1"/>
</dbReference>
<evidence type="ECO:0000313" key="1">
    <source>
        <dbReference type="EMBL" id="OBA24146.1"/>
    </source>
</evidence>
<protein>
    <recommendedName>
        <fullName evidence="3">HAD-like protein</fullName>
    </recommendedName>
</protein>
<dbReference type="PANTHER" id="PTHR46191:SF2">
    <property type="entry name" value="HALOACID DEHALOGENASE-LIKE HYDROLASE DOMAIN-CONTAINING PROTEIN 3"/>
    <property type="match status" value="1"/>
</dbReference>
<keyword evidence="2" id="KW-1185">Reference proteome</keyword>
<gene>
    <name evidence="1" type="ORF">METBIDRAFT_35214</name>
</gene>
<dbReference type="SFLD" id="SFLDS00003">
    <property type="entry name" value="Haloacid_Dehalogenase"/>
    <property type="match status" value="1"/>
</dbReference>
<dbReference type="EMBL" id="LXTC01000001">
    <property type="protein sequence ID" value="OBA24146.1"/>
    <property type="molecule type" value="Genomic_DNA"/>
</dbReference>
<name>A0A1A0HJH1_9ASCO</name>
<dbReference type="STRING" id="869754.A0A1A0HJH1"/>
<sequence>MFRNCWISLKIAARNYSLIVDPLQPGRISKSQAKSRFPFPRIMSFDIWNTLFTPRAPIAQQYYEISHGEFGIDKLLCSIETEFPAVFKRMELEFPNYGKGMPGFGSSNDWWRELITRLYAMPKGDKTTSALCTRLIEHFSGSEAYVLFDDVIPVLQNLQENGVRVVGASNSDYRVFSVMESLGISAYFPKNRVFLSYDLGVTKPSRQFFQKVSKPYYLEDLKEGKCKNLNDFLENAWHVGDHYEKDFVGAVKSGWNGVLLDRSKKSVFLSHKPQTKVISNDCFEGQAVDSLDGEDLVMISDNRVCVSGLGELLRLFGYDEQ</sequence>
<dbReference type="GO" id="GO:0005634">
    <property type="term" value="C:nucleus"/>
    <property type="evidence" value="ECO:0007669"/>
    <property type="project" value="TreeGrafter"/>
</dbReference>
<accession>A0A1A0HJH1</accession>
<dbReference type="Pfam" id="PF00702">
    <property type="entry name" value="Hydrolase"/>
    <property type="match status" value="1"/>
</dbReference>
<dbReference type="GeneID" id="30029557"/>
<dbReference type="PANTHER" id="PTHR46191">
    <property type="match status" value="1"/>
</dbReference>
<dbReference type="Gene3D" id="3.40.50.1000">
    <property type="entry name" value="HAD superfamily/HAD-like"/>
    <property type="match status" value="1"/>
</dbReference>
<dbReference type="InterPro" id="IPR023214">
    <property type="entry name" value="HAD_sf"/>
</dbReference>
<dbReference type="OrthoDB" id="444127at2759"/>
<evidence type="ECO:0008006" key="3">
    <source>
        <dbReference type="Google" id="ProtNLM"/>
    </source>
</evidence>